<name>A0ABN3C8H4_9ACTN</name>
<gene>
    <name evidence="1" type="ORF">GCM10009850_010050</name>
</gene>
<dbReference type="EMBL" id="BAAAQX010000002">
    <property type="protein sequence ID" value="GAA2205547.1"/>
    <property type="molecule type" value="Genomic_DNA"/>
</dbReference>
<evidence type="ECO:0000313" key="2">
    <source>
        <dbReference type="Proteomes" id="UP001499843"/>
    </source>
</evidence>
<proteinExistence type="predicted"/>
<evidence type="ECO:0000313" key="1">
    <source>
        <dbReference type="EMBL" id="GAA2205547.1"/>
    </source>
</evidence>
<keyword evidence="2" id="KW-1185">Reference proteome</keyword>
<accession>A0ABN3C8H4</accession>
<comment type="caution">
    <text evidence="1">The sequence shown here is derived from an EMBL/GenBank/DDBJ whole genome shotgun (WGS) entry which is preliminary data.</text>
</comment>
<sequence>MKSLRQVGPLPGAPVITSLTMIEQWILEDERELEARCARFRAAQRTLEHGDGGDEIEEEDSAA</sequence>
<dbReference type="Proteomes" id="UP001499843">
    <property type="component" value="Unassembled WGS sequence"/>
</dbReference>
<organism evidence="1 2">
    <name type="scientific">Nonomuraea monospora</name>
    <dbReference type="NCBI Taxonomy" id="568818"/>
    <lineage>
        <taxon>Bacteria</taxon>
        <taxon>Bacillati</taxon>
        <taxon>Actinomycetota</taxon>
        <taxon>Actinomycetes</taxon>
        <taxon>Streptosporangiales</taxon>
        <taxon>Streptosporangiaceae</taxon>
        <taxon>Nonomuraea</taxon>
    </lineage>
</organism>
<protein>
    <submittedName>
        <fullName evidence="1">Uncharacterized protein</fullName>
    </submittedName>
</protein>
<reference evidence="1 2" key="1">
    <citation type="journal article" date="2019" name="Int. J. Syst. Evol. Microbiol.">
        <title>The Global Catalogue of Microorganisms (GCM) 10K type strain sequencing project: providing services to taxonomists for standard genome sequencing and annotation.</title>
        <authorList>
            <consortium name="The Broad Institute Genomics Platform"/>
            <consortium name="The Broad Institute Genome Sequencing Center for Infectious Disease"/>
            <person name="Wu L."/>
            <person name="Ma J."/>
        </authorList>
    </citation>
    <scope>NUCLEOTIDE SEQUENCE [LARGE SCALE GENOMIC DNA]</scope>
    <source>
        <strain evidence="1 2">JCM 16114</strain>
    </source>
</reference>